<gene>
    <name evidence="2" type="ORF">O0554_22920</name>
</gene>
<dbReference type="RefSeq" id="WP_255193548.1">
    <property type="nucleotide sequence ID" value="NZ_CP032410.1"/>
</dbReference>
<dbReference type="Gene3D" id="3.40.30.10">
    <property type="entry name" value="Glutaredoxin"/>
    <property type="match status" value="1"/>
</dbReference>
<dbReference type="CDD" id="cd02947">
    <property type="entry name" value="TRX_family"/>
    <property type="match status" value="1"/>
</dbReference>
<dbReference type="GO" id="GO:0045454">
    <property type="term" value="P:cell redox homeostasis"/>
    <property type="evidence" value="ECO:0007669"/>
    <property type="project" value="TreeGrafter"/>
</dbReference>
<evidence type="ECO:0000313" key="3">
    <source>
        <dbReference type="Proteomes" id="UP001077662"/>
    </source>
</evidence>
<evidence type="ECO:0000259" key="1">
    <source>
        <dbReference type="PROSITE" id="PS51352"/>
    </source>
</evidence>
<organism evidence="2 3">
    <name type="scientific">Brevibacillus laterosporus</name>
    <name type="common">Bacillus laterosporus</name>
    <dbReference type="NCBI Taxonomy" id="1465"/>
    <lineage>
        <taxon>Bacteria</taxon>
        <taxon>Bacillati</taxon>
        <taxon>Bacillota</taxon>
        <taxon>Bacilli</taxon>
        <taxon>Bacillales</taxon>
        <taxon>Paenibacillaceae</taxon>
        <taxon>Brevibacillus</taxon>
    </lineage>
</organism>
<dbReference type="InterPro" id="IPR013766">
    <property type="entry name" value="Thioredoxin_domain"/>
</dbReference>
<dbReference type="AlphaFoldDB" id="A0AAP3DJP2"/>
<protein>
    <submittedName>
        <fullName evidence="2">Thioredoxin family protein</fullName>
    </submittedName>
</protein>
<dbReference type="Proteomes" id="UP001077662">
    <property type="component" value="Unassembled WGS sequence"/>
</dbReference>
<dbReference type="GO" id="GO:0015035">
    <property type="term" value="F:protein-disulfide reductase activity"/>
    <property type="evidence" value="ECO:0007669"/>
    <property type="project" value="TreeGrafter"/>
</dbReference>
<name>A0AAP3DJP2_BRELA</name>
<dbReference type="GO" id="GO:0005829">
    <property type="term" value="C:cytosol"/>
    <property type="evidence" value="ECO:0007669"/>
    <property type="project" value="TreeGrafter"/>
</dbReference>
<dbReference type="SUPFAM" id="SSF52833">
    <property type="entry name" value="Thioredoxin-like"/>
    <property type="match status" value="1"/>
</dbReference>
<dbReference type="EMBL" id="JAPTNE010000042">
    <property type="protein sequence ID" value="MCZ0809719.1"/>
    <property type="molecule type" value="Genomic_DNA"/>
</dbReference>
<reference evidence="2" key="1">
    <citation type="submission" date="2022-09" db="EMBL/GenBank/DDBJ databases">
        <title>Genome analysis and characterization of larvicidal activity of Brevibacillus strains.</title>
        <authorList>
            <person name="Patrusheva E.V."/>
            <person name="Izotova A.O."/>
            <person name="Toshchakov S.V."/>
            <person name="Sineoky S.P."/>
        </authorList>
    </citation>
    <scope>NUCLEOTIDE SEQUENCE</scope>
    <source>
        <strain evidence="2">VKPM_B-13247</strain>
    </source>
</reference>
<dbReference type="PANTHER" id="PTHR45663">
    <property type="entry name" value="GEO12009P1"/>
    <property type="match status" value="1"/>
</dbReference>
<comment type="caution">
    <text evidence="2">The sequence shown here is derived from an EMBL/GenBank/DDBJ whole genome shotgun (WGS) entry which is preliminary data.</text>
</comment>
<dbReference type="PROSITE" id="PS51352">
    <property type="entry name" value="THIOREDOXIN_2"/>
    <property type="match status" value="1"/>
</dbReference>
<feature type="domain" description="Thioredoxin" evidence="1">
    <location>
        <begin position="1"/>
        <end position="123"/>
    </location>
</feature>
<accession>A0AAP3DJP2</accession>
<proteinExistence type="predicted"/>
<sequence length="128" mass="15066">MCYTNNKTCMERKDTHMREIKTEEAFQEAIRSSKPVVVKFYTTWCPDCFRIDPFMPELEEAYKEKVDMIAVNRDDLPELSQQLEIMGIPSFVTFKNGKEVIRFVSKLAKSREEIEQFLDRSVQISAEL</sequence>
<evidence type="ECO:0000313" key="2">
    <source>
        <dbReference type="EMBL" id="MCZ0809719.1"/>
    </source>
</evidence>
<dbReference type="InterPro" id="IPR036249">
    <property type="entry name" value="Thioredoxin-like_sf"/>
</dbReference>
<dbReference type="PANTHER" id="PTHR45663:SF6">
    <property type="entry name" value="THIOREDOXIN-LIKE PROTEIN YDBP"/>
    <property type="match status" value="1"/>
</dbReference>
<dbReference type="Pfam" id="PF00085">
    <property type="entry name" value="Thioredoxin"/>
    <property type="match status" value="1"/>
</dbReference>